<organism evidence="2 3">
    <name type="scientific">Mucilaginibacter jinjuensis</name>
    <dbReference type="NCBI Taxonomy" id="1176721"/>
    <lineage>
        <taxon>Bacteria</taxon>
        <taxon>Pseudomonadati</taxon>
        <taxon>Bacteroidota</taxon>
        <taxon>Sphingobacteriia</taxon>
        <taxon>Sphingobacteriales</taxon>
        <taxon>Sphingobacteriaceae</taxon>
        <taxon>Mucilaginibacter</taxon>
    </lineage>
</organism>
<reference evidence="2 3" key="1">
    <citation type="submission" date="2023-02" db="EMBL/GenBank/DDBJ databases">
        <title>Genome sequence of Mucilaginibacter jinjuensis strain KACC 16571.</title>
        <authorList>
            <person name="Kim S."/>
            <person name="Heo J."/>
            <person name="Kwon S.-W."/>
        </authorList>
    </citation>
    <scope>NUCLEOTIDE SEQUENCE [LARGE SCALE GENOMIC DNA]</scope>
    <source>
        <strain evidence="2 3">KACC 16571</strain>
    </source>
</reference>
<keyword evidence="1" id="KW-1133">Transmembrane helix</keyword>
<name>A0ABY7T3Z2_9SPHI</name>
<evidence type="ECO:0008006" key="4">
    <source>
        <dbReference type="Google" id="ProtNLM"/>
    </source>
</evidence>
<evidence type="ECO:0000313" key="2">
    <source>
        <dbReference type="EMBL" id="WCT10983.1"/>
    </source>
</evidence>
<sequence length="207" mass="23870">MPALQLINIYNELLALPNKSPDNIITFYQSHLLILSNVTSLDTEDEITAFMAINDWYTKALTYKKQFNNALVIINKVLPMIDSSIEKINYSLFNSQLYQAIVFSKAMSCNQLKDYSSAYPILKKLVDADPENDMYKVWLRASDHGRQRTILNILEFAFGAMILVGLFKSYIPFVLVKKWISIVGFIGFVACIIYEYDLKRHFRTAKI</sequence>
<proteinExistence type="predicted"/>
<feature type="transmembrane region" description="Helical" evidence="1">
    <location>
        <begin position="179"/>
        <end position="196"/>
    </location>
</feature>
<evidence type="ECO:0000256" key="1">
    <source>
        <dbReference type="SAM" id="Phobius"/>
    </source>
</evidence>
<keyword evidence="1" id="KW-0812">Transmembrane</keyword>
<evidence type="ECO:0000313" key="3">
    <source>
        <dbReference type="Proteomes" id="UP001216139"/>
    </source>
</evidence>
<feature type="transmembrane region" description="Helical" evidence="1">
    <location>
        <begin position="149"/>
        <end position="167"/>
    </location>
</feature>
<keyword evidence="3" id="KW-1185">Reference proteome</keyword>
<keyword evidence="1" id="KW-0472">Membrane</keyword>
<gene>
    <name evidence="2" type="ORF">PQO05_19790</name>
</gene>
<dbReference type="Proteomes" id="UP001216139">
    <property type="component" value="Chromosome"/>
</dbReference>
<dbReference type="EMBL" id="CP117167">
    <property type="protein sequence ID" value="WCT10983.1"/>
    <property type="molecule type" value="Genomic_DNA"/>
</dbReference>
<dbReference type="RefSeq" id="WP_273629171.1">
    <property type="nucleotide sequence ID" value="NZ_CP117167.1"/>
</dbReference>
<protein>
    <recommendedName>
        <fullName evidence="4">Tetratricopeptide repeat protein</fullName>
    </recommendedName>
</protein>
<accession>A0ABY7T3Z2</accession>